<evidence type="ECO:0000256" key="1">
    <source>
        <dbReference type="SAM" id="Phobius"/>
    </source>
</evidence>
<keyword evidence="1" id="KW-1133">Transmembrane helix</keyword>
<name>A0A5B7GED4_PORTR</name>
<feature type="transmembrane region" description="Helical" evidence="1">
    <location>
        <begin position="7"/>
        <end position="30"/>
    </location>
</feature>
<keyword evidence="3" id="KW-1185">Reference proteome</keyword>
<feature type="transmembrane region" description="Helical" evidence="1">
    <location>
        <begin position="42"/>
        <end position="59"/>
    </location>
</feature>
<keyword evidence="1" id="KW-0472">Membrane</keyword>
<proteinExistence type="predicted"/>
<reference evidence="2 3" key="1">
    <citation type="submission" date="2019-05" db="EMBL/GenBank/DDBJ databases">
        <title>Another draft genome of Portunus trituberculatus and its Hox gene families provides insights of decapod evolution.</title>
        <authorList>
            <person name="Jeong J.-H."/>
            <person name="Song I."/>
            <person name="Kim S."/>
            <person name="Choi T."/>
            <person name="Kim D."/>
            <person name="Ryu S."/>
            <person name="Kim W."/>
        </authorList>
    </citation>
    <scope>NUCLEOTIDE SEQUENCE [LARGE SCALE GENOMIC DNA]</scope>
    <source>
        <tissue evidence="2">Muscle</tissue>
    </source>
</reference>
<accession>A0A5B7GED4</accession>
<sequence>MWGGLSAVVSVVVAVTVLPQVVVVVVVPFWPFSLTAESSSRGILDLPVLGIWLSFEALARSRSRRRVAVKILK</sequence>
<dbReference type="AlphaFoldDB" id="A0A5B7GED4"/>
<keyword evidence="1" id="KW-0812">Transmembrane</keyword>
<dbReference type="EMBL" id="VSRR010013409">
    <property type="protein sequence ID" value="MPC55755.1"/>
    <property type="molecule type" value="Genomic_DNA"/>
</dbReference>
<evidence type="ECO:0000313" key="2">
    <source>
        <dbReference type="EMBL" id="MPC55755.1"/>
    </source>
</evidence>
<organism evidence="2 3">
    <name type="scientific">Portunus trituberculatus</name>
    <name type="common">Swimming crab</name>
    <name type="synonym">Neptunus trituberculatus</name>
    <dbReference type="NCBI Taxonomy" id="210409"/>
    <lineage>
        <taxon>Eukaryota</taxon>
        <taxon>Metazoa</taxon>
        <taxon>Ecdysozoa</taxon>
        <taxon>Arthropoda</taxon>
        <taxon>Crustacea</taxon>
        <taxon>Multicrustacea</taxon>
        <taxon>Malacostraca</taxon>
        <taxon>Eumalacostraca</taxon>
        <taxon>Eucarida</taxon>
        <taxon>Decapoda</taxon>
        <taxon>Pleocyemata</taxon>
        <taxon>Brachyura</taxon>
        <taxon>Eubrachyura</taxon>
        <taxon>Portunoidea</taxon>
        <taxon>Portunidae</taxon>
        <taxon>Portuninae</taxon>
        <taxon>Portunus</taxon>
    </lineage>
</organism>
<protein>
    <submittedName>
        <fullName evidence="2">Uncharacterized protein</fullName>
    </submittedName>
</protein>
<evidence type="ECO:0000313" key="3">
    <source>
        <dbReference type="Proteomes" id="UP000324222"/>
    </source>
</evidence>
<dbReference type="Proteomes" id="UP000324222">
    <property type="component" value="Unassembled WGS sequence"/>
</dbReference>
<comment type="caution">
    <text evidence="2">The sequence shown here is derived from an EMBL/GenBank/DDBJ whole genome shotgun (WGS) entry which is preliminary data.</text>
</comment>
<gene>
    <name evidence="2" type="ORF">E2C01_049699</name>
</gene>